<evidence type="ECO:0000256" key="11">
    <source>
        <dbReference type="ARBA" id="ARBA00022840"/>
    </source>
</evidence>
<dbReference type="STRING" id="6211.A0A087W1T7"/>
<dbReference type="EC" id="2.7.4.2" evidence="3"/>
<evidence type="ECO:0000256" key="7">
    <source>
        <dbReference type="ARBA" id="ARBA00022679"/>
    </source>
</evidence>
<keyword evidence="12" id="KW-0752">Steroid biosynthesis</keyword>
<feature type="region of interest" description="Disordered" evidence="18">
    <location>
        <begin position="48"/>
        <end position="68"/>
    </location>
</feature>
<evidence type="ECO:0000256" key="2">
    <source>
        <dbReference type="ARBA" id="ARBA00005017"/>
    </source>
</evidence>
<evidence type="ECO:0000256" key="19">
    <source>
        <dbReference type="SAM" id="SignalP"/>
    </source>
</evidence>
<protein>
    <recommendedName>
        <fullName evidence="17">Phosphomevalonate kinase</fullName>
        <ecNumber evidence="3">2.7.4.2</ecNumber>
    </recommendedName>
</protein>
<dbReference type="eggNOG" id="ENOG502RXWP">
    <property type="taxonomic scope" value="Eukaryota"/>
</dbReference>
<name>A0A087W1T7_ECHMU</name>
<reference evidence="20" key="1">
    <citation type="journal article" date="2013" name="Nature">
        <title>The genomes of four tapeworm species reveal adaptations to parasitism.</title>
        <authorList>
            <person name="Tsai I.J."/>
            <person name="Zarowiecki M."/>
            <person name="Holroyd N."/>
            <person name="Garciarrubio A."/>
            <person name="Sanchez-Flores A."/>
            <person name="Brooks K.L."/>
            <person name="Tracey A."/>
            <person name="Bobes R.J."/>
            <person name="Fragoso G."/>
            <person name="Sciutto E."/>
            <person name="Aslett M."/>
            <person name="Beasley H."/>
            <person name="Bennett H.M."/>
            <person name="Cai J."/>
            <person name="Camicia F."/>
            <person name="Clark R."/>
            <person name="Cucher M."/>
            <person name="De Silva N."/>
            <person name="Day T.A."/>
            <person name="Deplazes P."/>
            <person name="Estrada K."/>
            <person name="Fernandez C."/>
            <person name="Holland P.W."/>
            <person name="Hou J."/>
            <person name="Hu S."/>
            <person name="Huckvale T."/>
            <person name="Hung S.S."/>
            <person name="Kamenetzky L."/>
            <person name="Keane J.A."/>
            <person name="Kiss F."/>
            <person name="Koziol U."/>
            <person name="Lambert O."/>
            <person name="Liu K."/>
            <person name="Luo X."/>
            <person name="Luo Y."/>
            <person name="Macchiaroli N."/>
            <person name="Nichol S."/>
            <person name="Paps J."/>
            <person name="Parkinson J."/>
            <person name="Pouchkina-Stantcheva N."/>
            <person name="Riddiford N."/>
            <person name="Rosenzvit M."/>
            <person name="Salinas G."/>
            <person name="Wasmuth J.D."/>
            <person name="Zamanian M."/>
            <person name="Zheng Y."/>
            <person name="Cai X."/>
            <person name="Soberon X."/>
            <person name="Olson P.D."/>
            <person name="Laclette J.P."/>
            <person name="Brehm K."/>
            <person name="Berriman M."/>
            <person name="Garciarrubio A."/>
            <person name="Bobes R.J."/>
            <person name="Fragoso G."/>
            <person name="Sanchez-Flores A."/>
            <person name="Estrada K."/>
            <person name="Cevallos M.A."/>
            <person name="Morett E."/>
            <person name="Gonzalez V."/>
            <person name="Portillo T."/>
            <person name="Ochoa-Leyva A."/>
            <person name="Jose M.V."/>
            <person name="Sciutto E."/>
            <person name="Landa A."/>
            <person name="Jimenez L."/>
            <person name="Valdes V."/>
            <person name="Carrero J.C."/>
            <person name="Larralde C."/>
            <person name="Morales-Montor J."/>
            <person name="Limon-Lason J."/>
            <person name="Soberon X."/>
            <person name="Laclette J.P."/>
        </authorList>
    </citation>
    <scope>NUCLEOTIDE SEQUENCE [LARGE SCALE GENOMIC DNA]</scope>
</reference>
<dbReference type="GO" id="GO:0005524">
    <property type="term" value="F:ATP binding"/>
    <property type="evidence" value="ECO:0007669"/>
    <property type="project" value="UniProtKB-KW"/>
</dbReference>
<dbReference type="Proteomes" id="UP000017246">
    <property type="component" value="Unassembled WGS sequence"/>
</dbReference>
<dbReference type="InterPro" id="IPR027417">
    <property type="entry name" value="P-loop_NTPase"/>
</dbReference>
<sequence length="276" mass="31366">MPLLIVKSCLVIMALTRNVICRTQSRSPTKVSTPVHWPISSSKSLCSISPTSSTSWDQLSSPSGDEVKEDSTSYWEDVRFIAISGKRKCGKDYVATFLRNEIQERLGQTAAIIHISEPIKRAFAEEHHLDLQELMSSSAYKEHFRRHMVRWGEALRRKDTTIFCRKALEYLIQDSPFKPAFVIVADCRRPTDLEYFSSLNKETPFLHLRILASPVTRGARGWIYKSGIDDAETECALDKTPFDVLVVNESQRTLTLSMAVVRRALGDNPPRKMMTI</sequence>
<dbReference type="GO" id="GO:0005829">
    <property type="term" value="C:cytosol"/>
    <property type="evidence" value="ECO:0007669"/>
    <property type="project" value="UniProtKB-SubCell"/>
</dbReference>
<dbReference type="PANTHER" id="PTHR13101">
    <property type="entry name" value="PHOSPHOMEVALONATE KINASE"/>
    <property type="match status" value="1"/>
</dbReference>
<keyword evidence="10" id="KW-0152">Cholesterol biosynthesis</keyword>
<keyword evidence="19" id="KW-0732">Signal</keyword>
<comment type="pathway">
    <text evidence="2">Isoprenoid biosynthesis; isopentenyl diphosphate biosynthesis via mevalonate pathway; isopentenyl diphosphate from (R)-mevalonate: step 2/3.</text>
</comment>
<evidence type="ECO:0000256" key="16">
    <source>
        <dbReference type="ARBA" id="ARBA00023221"/>
    </source>
</evidence>
<keyword evidence="8" id="KW-0547">Nucleotide-binding</keyword>
<organism evidence="20 21">
    <name type="scientific">Echinococcus multilocularis</name>
    <name type="common">Fox tapeworm</name>
    <dbReference type="NCBI Taxonomy" id="6211"/>
    <lineage>
        <taxon>Eukaryota</taxon>
        <taxon>Metazoa</taxon>
        <taxon>Spiralia</taxon>
        <taxon>Lophotrochozoa</taxon>
        <taxon>Platyhelminthes</taxon>
        <taxon>Cestoda</taxon>
        <taxon>Eucestoda</taxon>
        <taxon>Cyclophyllidea</taxon>
        <taxon>Taeniidae</taxon>
        <taxon>Echinococcus</taxon>
    </lineage>
</organism>
<evidence type="ECO:0000256" key="15">
    <source>
        <dbReference type="ARBA" id="ARBA00023166"/>
    </source>
</evidence>
<evidence type="ECO:0000256" key="8">
    <source>
        <dbReference type="ARBA" id="ARBA00022741"/>
    </source>
</evidence>
<dbReference type="Pfam" id="PF04275">
    <property type="entry name" value="P-mevalo_kinase"/>
    <property type="match status" value="1"/>
</dbReference>
<evidence type="ECO:0000256" key="6">
    <source>
        <dbReference type="ARBA" id="ARBA00022548"/>
    </source>
</evidence>
<dbReference type="UniPathway" id="UPA00057">
    <property type="reaction ID" value="UER00099"/>
</dbReference>
<keyword evidence="15" id="KW-1207">Sterol metabolism</keyword>
<evidence type="ECO:0000313" key="21">
    <source>
        <dbReference type="Proteomes" id="UP000017246"/>
    </source>
</evidence>
<gene>
    <name evidence="20" type="ORF">EmuJ_000236100</name>
</gene>
<dbReference type="InterPro" id="IPR005919">
    <property type="entry name" value="Pmev_kin_anim"/>
</dbReference>
<evidence type="ECO:0000256" key="13">
    <source>
        <dbReference type="ARBA" id="ARBA00023011"/>
    </source>
</evidence>
<keyword evidence="9 20" id="KW-0418">Kinase</keyword>
<keyword evidence="14" id="KW-0443">Lipid metabolism</keyword>
<dbReference type="PANTHER" id="PTHR13101:SF1">
    <property type="entry name" value="PHOSPHOMEVALONATE KINASE"/>
    <property type="match status" value="1"/>
</dbReference>
<keyword evidence="11" id="KW-0067">ATP-binding</keyword>
<keyword evidence="5" id="KW-0444">Lipid biosynthesis</keyword>
<keyword evidence="4" id="KW-0963">Cytoplasm</keyword>
<dbReference type="Gene3D" id="3.40.50.300">
    <property type="entry name" value="P-loop containing nucleotide triphosphate hydrolases"/>
    <property type="match status" value="1"/>
</dbReference>
<dbReference type="OMA" id="QKRGWVY"/>
<dbReference type="GO" id="GO:0019287">
    <property type="term" value="P:isopentenyl diphosphate biosynthetic process, mevalonate pathway"/>
    <property type="evidence" value="ECO:0007669"/>
    <property type="project" value="UniProtKB-UniPathway"/>
</dbReference>
<feature type="signal peptide" evidence="19">
    <location>
        <begin position="1"/>
        <end position="21"/>
    </location>
</feature>
<comment type="subcellular location">
    <subcellularLocation>
        <location evidence="1">Cytoplasm</location>
        <location evidence="1">Cytosol</location>
    </subcellularLocation>
</comment>
<evidence type="ECO:0000256" key="1">
    <source>
        <dbReference type="ARBA" id="ARBA00004514"/>
    </source>
</evidence>
<dbReference type="OrthoDB" id="2401875at2759"/>
<keyword evidence="16" id="KW-0753">Steroid metabolism</keyword>
<dbReference type="AlphaFoldDB" id="A0A087W1T7"/>
<keyword evidence="6" id="KW-0153">Cholesterol metabolism</keyword>
<dbReference type="EMBL" id="LN902844">
    <property type="protein sequence ID" value="CDI98505.1"/>
    <property type="molecule type" value="Genomic_DNA"/>
</dbReference>
<reference evidence="20" key="2">
    <citation type="submission" date="2015-11" db="EMBL/GenBank/DDBJ databases">
        <authorList>
            <person name="Zhang Y."/>
            <person name="Guo Z."/>
        </authorList>
    </citation>
    <scope>NUCLEOTIDE SEQUENCE</scope>
</reference>
<evidence type="ECO:0000256" key="4">
    <source>
        <dbReference type="ARBA" id="ARBA00022490"/>
    </source>
</evidence>
<evidence type="ECO:0000256" key="14">
    <source>
        <dbReference type="ARBA" id="ARBA00023098"/>
    </source>
</evidence>
<keyword evidence="13" id="KW-0756">Sterol biosynthesis</keyword>
<evidence type="ECO:0000256" key="10">
    <source>
        <dbReference type="ARBA" id="ARBA00022778"/>
    </source>
</evidence>
<evidence type="ECO:0000256" key="5">
    <source>
        <dbReference type="ARBA" id="ARBA00022516"/>
    </source>
</evidence>
<evidence type="ECO:0000313" key="20">
    <source>
        <dbReference type="EMBL" id="CDI98505.1"/>
    </source>
</evidence>
<evidence type="ECO:0000256" key="18">
    <source>
        <dbReference type="SAM" id="MobiDB-lite"/>
    </source>
</evidence>
<evidence type="ECO:0000256" key="17">
    <source>
        <dbReference type="ARBA" id="ARBA00034549"/>
    </source>
</evidence>
<evidence type="ECO:0000256" key="9">
    <source>
        <dbReference type="ARBA" id="ARBA00022777"/>
    </source>
</evidence>
<keyword evidence="21" id="KW-1185">Reference proteome</keyword>
<evidence type="ECO:0000256" key="3">
    <source>
        <dbReference type="ARBA" id="ARBA00012958"/>
    </source>
</evidence>
<dbReference type="GO" id="GO:0004631">
    <property type="term" value="F:phosphomevalonate kinase activity"/>
    <property type="evidence" value="ECO:0007669"/>
    <property type="project" value="UniProtKB-EC"/>
</dbReference>
<keyword evidence="7" id="KW-0808">Transferase</keyword>
<feature type="chain" id="PRO_5001831742" description="Phosphomevalonate kinase" evidence="19">
    <location>
        <begin position="22"/>
        <end position="276"/>
    </location>
</feature>
<dbReference type="GO" id="GO:0006695">
    <property type="term" value="P:cholesterol biosynthetic process"/>
    <property type="evidence" value="ECO:0007669"/>
    <property type="project" value="UniProtKB-KW"/>
</dbReference>
<proteinExistence type="predicted"/>
<evidence type="ECO:0000256" key="12">
    <source>
        <dbReference type="ARBA" id="ARBA00022955"/>
    </source>
</evidence>
<accession>A0A087W1T7</accession>